<dbReference type="SUPFAM" id="SSF101148">
    <property type="entry name" value="Plant invertase/pectin methylesterase inhibitor"/>
    <property type="match status" value="1"/>
</dbReference>
<dbReference type="NCBIfam" id="TIGR01614">
    <property type="entry name" value="PME_inhib"/>
    <property type="match status" value="1"/>
</dbReference>
<dbReference type="InterPro" id="IPR035513">
    <property type="entry name" value="Invertase/methylesterase_inhib"/>
</dbReference>
<reference evidence="2 3" key="1">
    <citation type="submission" date="2024-03" db="EMBL/GenBank/DDBJ databases">
        <authorList>
            <person name="Gkanogiannis A."/>
            <person name="Becerra Lopez-Lavalle L."/>
        </authorList>
    </citation>
    <scope>NUCLEOTIDE SEQUENCE [LARGE SCALE GENOMIC DNA]</scope>
</reference>
<evidence type="ECO:0000256" key="1">
    <source>
        <dbReference type="SAM" id="SignalP"/>
    </source>
</evidence>
<dbReference type="Gene3D" id="1.20.140.40">
    <property type="entry name" value="Invertase/pectin methylesterase inhibitor family protein"/>
    <property type="match status" value="1"/>
</dbReference>
<evidence type="ECO:0008006" key="4">
    <source>
        <dbReference type="Google" id="ProtNLM"/>
    </source>
</evidence>
<dbReference type="InterPro" id="IPR006501">
    <property type="entry name" value="Pectinesterase_inhib_dom"/>
</dbReference>
<dbReference type="Proteomes" id="UP001642487">
    <property type="component" value="Chromosome 1"/>
</dbReference>
<keyword evidence="1" id="KW-0732">Signal</keyword>
<proteinExistence type="predicted"/>
<keyword evidence="3" id="KW-1185">Reference proteome</keyword>
<sequence length="186" mass="21353">MNQSLLAFFVTLLVLYPKIIVGNDNFIQDTCNKTKELKHLCIFLIFSNSHDDLKSNLTGLLTIFVNQTLLVVADDELYLSDQTLNGRLDNRTQQVFMNCMTQYQMSKDSLQGLLEEQLLKQRISSDMDLDLTQVSNFLSLCEVSFEGFTDEPSTWKLRYDYVSSLINLSLRINNLIKCNHIDACFG</sequence>
<evidence type="ECO:0000313" key="3">
    <source>
        <dbReference type="Proteomes" id="UP001642487"/>
    </source>
</evidence>
<gene>
    <name evidence="2" type="ORF">CITCOLO1_LOCUS234</name>
</gene>
<protein>
    <recommendedName>
        <fullName evidence="4">Pectinesterase inhibitor domain-containing protein</fullName>
    </recommendedName>
</protein>
<accession>A0ABP0XPT5</accession>
<feature type="chain" id="PRO_5045435635" description="Pectinesterase inhibitor domain-containing protein" evidence="1">
    <location>
        <begin position="23"/>
        <end position="186"/>
    </location>
</feature>
<name>A0ABP0XPT5_9ROSI</name>
<organism evidence="2 3">
    <name type="scientific">Citrullus colocynthis</name>
    <name type="common">colocynth</name>
    <dbReference type="NCBI Taxonomy" id="252529"/>
    <lineage>
        <taxon>Eukaryota</taxon>
        <taxon>Viridiplantae</taxon>
        <taxon>Streptophyta</taxon>
        <taxon>Embryophyta</taxon>
        <taxon>Tracheophyta</taxon>
        <taxon>Spermatophyta</taxon>
        <taxon>Magnoliopsida</taxon>
        <taxon>eudicotyledons</taxon>
        <taxon>Gunneridae</taxon>
        <taxon>Pentapetalae</taxon>
        <taxon>rosids</taxon>
        <taxon>fabids</taxon>
        <taxon>Cucurbitales</taxon>
        <taxon>Cucurbitaceae</taxon>
        <taxon>Benincaseae</taxon>
        <taxon>Citrullus</taxon>
    </lineage>
</organism>
<dbReference type="EMBL" id="OZ021735">
    <property type="protein sequence ID" value="CAK9308720.1"/>
    <property type="molecule type" value="Genomic_DNA"/>
</dbReference>
<feature type="signal peptide" evidence="1">
    <location>
        <begin position="1"/>
        <end position="22"/>
    </location>
</feature>
<evidence type="ECO:0000313" key="2">
    <source>
        <dbReference type="EMBL" id="CAK9308720.1"/>
    </source>
</evidence>